<name>A0AA95NBF5_9BURK</name>
<organism evidence="1 2">
    <name type="scientific">Paucibacter sediminis</name>
    <dbReference type="NCBI Taxonomy" id="3019553"/>
    <lineage>
        <taxon>Bacteria</taxon>
        <taxon>Pseudomonadati</taxon>
        <taxon>Pseudomonadota</taxon>
        <taxon>Betaproteobacteria</taxon>
        <taxon>Burkholderiales</taxon>
        <taxon>Sphaerotilaceae</taxon>
        <taxon>Roseateles</taxon>
    </lineage>
</organism>
<keyword evidence="2" id="KW-1185">Reference proteome</keyword>
<dbReference type="InterPro" id="IPR038402">
    <property type="entry name" value="PvuII_sf"/>
</dbReference>
<proteinExistence type="predicted"/>
<reference evidence="1" key="1">
    <citation type="submission" date="2023-01" db="EMBL/GenBank/DDBJ databases">
        <title>Whole genome sequence of Paucibacter sp. S2-9 isolated from pond sediment.</title>
        <authorList>
            <person name="Jung J.Y."/>
        </authorList>
    </citation>
    <scope>NUCLEOTIDE SEQUENCE</scope>
    <source>
        <strain evidence="1">S2-9</strain>
    </source>
</reference>
<evidence type="ECO:0000313" key="1">
    <source>
        <dbReference type="EMBL" id="WIT12120.1"/>
    </source>
</evidence>
<dbReference type="AlphaFoldDB" id="A0AA95NBF5"/>
<gene>
    <name evidence="1" type="ORF">PFX98_00515</name>
</gene>
<dbReference type="RefSeq" id="WP_285233210.1">
    <property type="nucleotide sequence ID" value="NZ_CP116346.1"/>
</dbReference>
<dbReference type="Gene3D" id="3.40.210.10">
    <property type="entry name" value="PVUII Endonuclease, subunit A"/>
    <property type="match status" value="1"/>
</dbReference>
<protein>
    <recommendedName>
        <fullName evidence="3">Restriction endonuclease</fullName>
    </recommendedName>
</protein>
<accession>A0AA95NBF5</accession>
<sequence length="312" mass="34407">MTTRLVRALTDAYVAAEAAGIEDQALSKSISDIFLANHLGHRLLPGGQGADAIDSDGNHYEYKCNTGNRVQCIFNLGANRGLDTNIRHVRAKFAGIEGIYYAQLAWGQVGQVAYIPTRYFLPALEQHIENSVRGGLLAWNLPWESFLRLQGTRLVQGSLVPTYPNVATPLLNAHLEAQRLGLDMGLFAKGAHNHLFLAQREGHRIPVGGHQGHDAVDDAGGYEYKISMAGIYNFHFGARKSEQENRALISAKCNGIVAAYCAERTYARLTTIYRIPAEPLLRLLLARERATGGGQMNLQIPKSELRPFRTFP</sequence>
<evidence type="ECO:0008006" key="3">
    <source>
        <dbReference type="Google" id="ProtNLM"/>
    </source>
</evidence>
<dbReference type="EMBL" id="CP116346">
    <property type="protein sequence ID" value="WIT12120.1"/>
    <property type="molecule type" value="Genomic_DNA"/>
</dbReference>
<dbReference type="KEGG" id="pais:PFX98_00515"/>
<evidence type="ECO:0000313" key="2">
    <source>
        <dbReference type="Proteomes" id="UP001177769"/>
    </source>
</evidence>
<dbReference type="Proteomes" id="UP001177769">
    <property type="component" value="Chromosome"/>
</dbReference>